<evidence type="ECO:0000313" key="2">
    <source>
        <dbReference type="Proteomes" id="UP001162131"/>
    </source>
</evidence>
<reference evidence="1" key="1">
    <citation type="submission" date="2021-09" db="EMBL/GenBank/DDBJ databases">
        <authorList>
            <consortium name="AG Swart"/>
            <person name="Singh M."/>
            <person name="Singh A."/>
            <person name="Seah K."/>
            <person name="Emmerich C."/>
        </authorList>
    </citation>
    <scope>NUCLEOTIDE SEQUENCE</scope>
    <source>
        <strain evidence="1">ATCC30299</strain>
    </source>
</reference>
<comment type="caution">
    <text evidence="1">The sequence shown here is derived from an EMBL/GenBank/DDBJ whole genome shotgun (WGS) entry which is preliminary data.</text>
</comment>
<dbReference type="Proteomes" id="UP001162131">
    <property type="component" value="Unassembled WGS sequence"/>
</dbReference>
<dbReference type="EMBL" id="CAJZBQ010000058">
    <property type="protein sequence ID" value="CAG9334574.1"/>
    <property type="molecule type" value="Genomic_DNA"/>
</dbReference>
<organism evidence="1 2">
    <name type="scientific">Blepharisma stoltei</name>
    <dbReference type="NCBI Taxonomy" id="1481888"/>
    <lineage>
        <taxon>Eukaryota</taxon>
        <taxon>Sar</taxon>
        <taxon>Alveolata</taxon>
        <taxon>Ciliophora</taxon>
        <taxon>Postciliodesmatophora</taxon>
        <taxon>Heterotrichea</taxon>
        <taxon>Heterotrichida</taxon>
        <taxon>Blepharismidae</taxon>
        <taxon>Blepharisma</taxon>
    </lineage>
</organism>
<gene>
    <name evidence="1" type="ORF">BSTOLATCC_MIC61186</name>
</gene>
<evidence type="ECO:0000313" key="1">
    <source>
        <dbReference type="EMBL" id="CAG9334574.1"/>
    </source>
</evidence>
<name>A0AAU9KKI3_9CILI</name>
<sequence>MGCCHGTSLDKSELLMNNSTDTICDNAAKALAFSSAETKSKINSSIDWTNPYHNLRFSTFSNQSRISDTLNIEIVDLPLPRESSLSNNHTQSENKNNYV</sequence>
<keyword evidence="2" id="KW-1185">Reference proteome</keyword>
<accession>A0AAU9KKI3</accession>
<protein>
    <submittedName>
        <fullName evidence="1">Uncharacterized protein</fullName>
    </submittedName>
</protein>
<dbReference type="AlphaFoldDB" id="A0AAU9KKI3"/>
<proteinExistence type="predicted"/>